<evidence type="ECO:0000313" key="2">
    <source>
        <dbReference type="EMBL" id="EKM60373.1"/>
    </source>
</evidence>
<evidence type="ECO:0000313" key="3">
    <source>
        <dbReference type="Proteomes" id="UP000008370"/>
    </source>
</evidence>
<dbReference type="OrthoDB" id="3268787at2759"/>
<accession>K5W8X6</accession>
<dbReference type="KEGG" id="pco:PHACADRAFT_246254"/>
<protein>
    <recommendedName>
        <fullName evidence="1">BTB domain-containing protein</fullName>
    </recommendedName>
</protein>
<feature type="domain" description="BTB" evidence="1">
    <location>
        <begin position="24"/>
        <end position="101"/>
    </location>
</feature>
<dbReference type="SMART" id="SM00225">
    <property type="entry name" value="BTB"/>
    <property type="match status" value="1"/>
</dbReference>
<sequence length="347" mass="39087">MKAKRETRALIESTRDTKWYLPDGDVVLCASDAQPRVRIFRVHQLILAQHSAIFASLFTLPANSSTNESYDGAPLVEMQDDADELGELVGALYDPELPSMRFLDPRNPERVRGVMKLARKYEVDSVCARIIRRLEADWPQDAVEWLRVSADINKRVELSGMFSGSAPGAEDSEALIPEPASAICFAREFDVPSILPAAFYMLALTDVQRDWDNVEHRPSGAARWSLLDQQDMLRLFRGKASLRDAISNMISAPFPGESYCAVCVDCRLPYDFSEKWSNYLSSSGFAGGAALTDRPDIIGILFSFLELLNKPNSEFSGMCSRHKGLYKPFFSSKIRYEWTRLAEMFQL</sequence>
<dbReference type="InterPro" id="IPR000210">
    <property type="entry name" value="BTB/POZ_dom"/>
</dbReference>
<gene>
    <name evidence="2" type="ORF">PHACADRAFT_246254</name>
</gene>
<organism evidence="2 3">
    <name type="scientific">Phanerochaete carnosa (strain HHB-10118-sp)</name>
    <name type="common">White-rot fungus</name>
    <name type="synonym">Peniophora carnosa</name>
    <dbReference type="NCBI Taxonomy" id="650164"/>
    <lineage>
        <taxon>Eukaryota</taxon>
        <taxon>Fungi</taxon>
        <taxon>Dikarya</taxon>
        <taxon>Basidiomycota</taxon>
        <taxon>Agaricomycotina</taxon>
        <taxon>Agaricomycetes</taxon>
        <taxon>Polyporales</taxon>
        <taxon>Phanerochaetaceae</taxon>
        <taxon>Phanerochaete</taxon>
    </lineage>
</organism>
<dbReference type="EMBL" id="JH930468">
    <property type="protein sequence ID" value="EKM60373.1"/>
    <property type="molecule type" value="Genomic_DNA"/>
</dbReference>
<dbReference type="SUPFAM" id="SSF54695">
    <property type="entry name" value="POZ domain"/>
    <property type="match status" value="1"/>
</dbReference>
<evidence type="ECO:0000259" key="1">
    <source>
        <dbReference type="PROSITE" id="PS50097"/>
    </source>
</evidence>
<reference evidence="2 3" key="1">
    <citation type="journal article" date="2012" name="BMC Genomics">
        <title>Comparative genomics of the white-rot fungi, Phanerochaete carnosa and P. chrysosporium, to elucidate the genetic basis of the distinct wood types they colonize.</title>
        <authorList>
            <person name="Suzuki H."/>
            <person name="MacDonald J."/>
            <person name="Syed K."/>
            <person name="Salamov A."/>
            <person name="Hori C."/>
            <person name="Aerts A."/>
            <person name="Henrissat B."/>
            <person name="Wiebenga A."/>
            <person name="vanKuyk P.A."/>
            <person name="Barry K."/>
            <person name="Lindquist E."/>
            <person name="LaButti K."/>
            <person name="Lapidus A."/>
            <person name="Lucas S."/>
            <person name="Coutinho P."/>
            <person name="Gong Y."/>
            <person name="Samejima M."/>
            <person name="Mahadevan R."/>
            <person name="Abou-Zaid M."/>
            <person name="de Vries R.P."/>
            <person name="Igarashi K."/>
            <person name="Yadav J.S."/>
            <person name="Grigoriev I.V."/>
            <person name="Master E.R."/>
        </authorList>
    </citation>
    <scope>NUCLEOTIDE SEQUENCE [LARGE SCALE GENOMIC DNA]</scope>
    <source>
        <strain evidence="2 3">HHB-10118-sp</strain>
    </source>
</reference>
<dbReference type="Gene3D" id="3.30.710.10">
    <property type="entry name" value="Potassium Channel Kv1.1, Chain A"/>
    <property type="match status" value="1"/>
</dbReference>
<dbReference type="CDD" id="cd18186">
    <property type="entry name" value="BTB_POZ_ZBTB_KLHL-like"/>
    <property type="match status" value="1"/>
</dbReference>
<dbReference type="GeneID" id="18913774"/>
<dbReference type="AlphaFoldDB" id="K5W8X6"/>
<dbReference type="HOGENOM" id="CLU_033082_7_0_1"/>
<proteinExistence type="predicted"/>
<keyword evidence="3" id="KW-1185">Reference proteome</keyword>
<dbReference type="STRING" id="650164.K5W8X6"/>
<dbReference type="Proteomes" id="UP000008370">
    <property type="component" value="Unassembled WGS sequence"/>
</dbReference>
<dbReference type="RefSeq" id="XP_007389836.1">
    <property type="nucleotide sequence ID" value="XM_007389774.1"/>
</dbReference>
<dbReference type="PROSITE" id="PS50097">
    <property type="entry name" value="BTB"/>
    <property type="match status" value="1"/>
</dbReference>
<dbReference type="InParanoid" id="K5W8X6"/>
<dbReference type="Pfam" id="PF00651">
    <property type="entry name" value="BTB"/>
    <property type="match status" value="1"/>
</dbReference>
<name>K5W8X6_PHACS</name>
<dbReference type="InterPro" id="IPR011333">
    <property type="entry name" value="SKP1/BTB/POZ_sf"/>
</dbReference>